<gene>
    <name evidence="8" type="ORF">ACA1_058030</name>
</gene>
<dbReference type="GO" id="GO:0002178">
    <property type="term" value="C:palmitoyltransferase complex"/>
    <property type="evidence" value="ECO:0007669"/>
    <property type="project" value="TreeGrafter"/>
</dbReference>
<keyword evidence="6" id="KW-0472">Membrane</keyword>
<dbReference type="RefSeq" id="XP_004339160.1">
    <property type="nucleotide sequence ID" value="XM_004339112.1"/>
</dbReference>
<dbReference type="PANTHER" id="PTHR13254:SF0">
    <property type="entry name" value="GOLGIN SUBFAMILY A MEMBER 7_ERF4 DOMAIN-CONTAINING PROTEIN"/>
    <property type="match status" value="1"/>
</dbReference>
<dbReference type="InterPro" id="IPR019383">
    <property type="entry name" value="Golgin_A_7/ERF4"/>
</dbReference>
<dbReference type="KEGG" id="acan:ACA1_058030"/>
<evidence type="ECO:0000256" key="2">
    <source>
        <dbReference type="ARBA" id="ARBA00007732"/>
    </source>
</evidence>
<dbReference type="STRING" id="1257118.L8GW59"/>
<comment type="subcellular location">
    <subcellularLocation>
        <location evidence="1">Endoplasmic reticulum membrane</location>
        <topology evidence="1">Peripheral membrane protein</topology>
    </subcellularLocation>
</comment>
<dbReference type="GeneID" id="14918366"/>
<comment type="similarity">
    <text evidence="2">Belongs to the ERF4 family.</text>
</comment>
<evidence type="ECO:0000256" key="4">
    <source>
        <dbReference type="ARBA" id="ARBA00018463"/>
    </source>
</evidence>
<evidence type="ECO:0000256" key="6">
    <source>
        <dbReference type="ARBA" id="ARBA00023136"/>
    </source>
</evidence>
<dbReference type="EMBL" id="KB007974">
    <property type="protein sequence ID" value="ELR17147.1"/>
    <property type="molecule type" value="Genomic_DNA"/>
</dbReference>
<dbReference type="AlphaFoldDB" id="L8GW59"/>
<dbReference type="GO" id="GO:0005789">
    <property type="term" value="C:endoplasmic reticulum membrane"/>
    <property type="evidence" value="ECO:0007669"/>
    <property type="project" value="UniProtKB-SubCell"/>
</dbReference>
<keyword evidence="9" id="KW-1185">Reference proteome</keyword>
<proteinExistence type="inferred from homology"/>
<feature type="domain" description="Golgin subfamily A member 7/ERF4" evidence="7">
    <location>
        <begin position="25"/>
        <end position="136"/>
    </location>
</feature>
<sequence>MELGELSLQGGADTSDIGSEPQGEVIVERDYSLGTIPRFESHFPQQLQGRVSHEEFEHTLSTINGFFFDSENLTAAQCLESLFGCLTFYTYYLCCDAKYTKNMKRLSAFLESENNRVYKPAGFLVLNPLSNGLLYILDFRRVADRGGVTRSAENSKDV</sequence>
<keyword evidence="5" id="KW-0256">Endoplasmic reticulum</keyword>
<dbReference type="OrthoDB" id="2190159at2759"/>
<dbReference type="PANTHER" id="PTHR13254">
    <property type="entry name" value="GOLGI AUTOANTIGEN, GOLGIN SUBFAMILY A, 7"/>
    <property type="match status" value="1"/>
</dbReference>
<evidence type="ECO:0000256" key="5">
    <source>
        <dbReference type="ARBA" id="ARBA00022824"/>
    </source>
</evidence>
<evidence type="ECO:0000313" key="9">
    <source>
        <dbReference type="Proteomes" id="UP000011083"/>
    </source>
</evidence>
<evidence type="ECO:0000313" key="8">
    <source>
        <dbReference type="EMBL" id="ELR17147.1"/>
    </source>
</evidence>
<dbReference type="VEuPathDB" id="AmoebaDB:ACA1_058030"/>
<comment type="subunit">
    <text evidence="3">Interacts with ERF2.</text>
</comment>
<name>L8GW59_ACACF</name>
<protein>
    <recommendedName>
        <fullName evidence="4">Ras modification protein ERF4</fullName>
    </recommendedName>
</protein>
<evidence type="ECO:0000256" key="1">
    <source>
        <dbReference type="ARBA" id="ARBA00004406"/>
    </source>
</evidence>
<dbReference type="GO" id="GO:0006612">
    <property type="term" value="P:protein targeting to membrane"/>
    <property type="evidence" value="ECO:0007669"/>
    <property type="project" value="TreeGrafter"/>
</dbReference>
<dbReference type="InterPro" id="IPR051371">
    <property type="entry name" value="Ras_palmitoyltransferase"/>
</dbReference>
<organism evidence="8 9">
    <name type="scientific">Acanthamoeba castellanii (strain ATCC 30010 / Neff)</name>
    <dbReference type="NCBI Taxonomy" id="1257118"/>
    <lineage>
        <taxon>Eukaryota</taxon>
        <taxon>Amoebozoa</taxon>
        <taxon>Discosea</taxon>
        <taxon>Longamoebia</taxon>
        <taxon>Centramoebida</taxon>
        <taxon>Acanthamoebidae</taxon>
        <taxon>Acanthamoeba</taxon>
    </lineage>
</organism>
<dbReference type="Proteomes" id="UP000011083">
    <property type="component" value="Unassembled WGS sequence"/>
</dbReference>
<dbReference type="Pfam" id="PF10256">
    <property type="entry name" value="Erf4"/>
    <property type="match status" value="1"/>
</dbReference>
<evidence type="ECO:0000256" key="3">
    <source>
        <dbReference type="ARBA" id="ARBA00011396"/>
    </source>
</evidence>
<reference evidence="8 9" key="1">
    <citation type="journal article" date="2013" name="Genome Biol.">
        <title>Genome of Acanthamoeba castellanii highlights extensive lateral gene transfer and early evolution of tyrosine kinase signaling.</title>
        <authorList>
            <person name="Clarke M."/>
            <person name="Lohan A.J."/>
            <person name="Liu B."/>
            <person name="Lagkouvardos I."/>
            <person name="Roy S."/>
            <person name="Zafar N."/>
            <person name="Bertelli C."/>
            <person name="Schilde C."/>
            <person name="Kianianmomeni A."/>
            <person name="Burglin T.R."/>
            <person name="Frech C."/>
            <person name="Turcotte B."/>
            <person name="Kopec K.O."/>
            <person name="Synnott J.M."/>
            <person name="Choo C."/>
            <person name="Paponov I."/>
            <person name="Finkler A."/>
            <person name="Soon Heng Tan C."/>
            <person name="Hutchins A.P."/>
            <person name="Weinmeier T."/>
            <person name="Rattei T."/>
            <person name="Chu J.S."/>
            <person name="Gimenez G."/>
            <person name="Irimia M."/>
            <person name="Rigden D.J."/>
            <person name="Fitzpatrick D.A."/>
            <person name="Lorenzo-Morales J."/>
            <person name="Bateman A."/>
            <person name="Chiu C.H."/>
            <person name="Tang P."/>
            <person name="Hegemann P."/>
            <person name="Fromm H."/>
            <person name="Raoult D."/>
            <person name="Greub G."/>
            <person name="Miranda-Saavedra D."/>
            <person name="Chen N."/>
            <person name="Nash P."/>
            <person name="Ginger M.L."/>
            <person name="Horn M."/>
            <person name="Schaap P."/>
            <person name="Caler L."/>
            <person name="Loftus B."/>
        </authorList>
    </citation>
    <scope>NUCLEOTIDE SEQUENCE [LARGE SCALE GENOMIC DNA]</scope>
    <source>
        <strain evidence="8 9">Neff</strain>
    </source>
</reference>
<accession>L8GW59</accession>
<evidence type="ECO:0000259" key="7">
    <source>
        <dbReference type="Pfam" id="PF10256"/>
    </source>
</evidence>
<dbReference type="OMA" id="FIYICTE"/>